<dbReference type="Gene3D" id="1.10.10.10">
    <property type="entry name" value="Winged helix-like DNA-binding domain superfamily/Winged helix DNA-binding domain"/>
    <property type="match status" value="1"/>
</dbReference>
<dbReference type="PANTHER" id="PTHR30185:SF13">
    <property type="entry name" value="LICABCH OPERON REGULATOR-RELATED"/>
    <property type="match status" value="1"/>
</dbReference>
<dbReference type="GO" id="GO:0006355">
    <property type="term" value="P:regulation of DNA-templated transcription"/>
    <property type="evidence" value="ECO:0007669"/>
    <property type="project" value="InterPro"/>
</dbReference>
<dbReference type="InterPro" id="IPR050661">
    <property type="entry name" value="BglG_antiterminators"/>
</dbReference>
<sequence length="662" mass="75525">MSSSTYDFFAQGCVHQQVSSGISMIQFPYPRLNQVFDALREETLPQEELARRFAVSTRTVRTDITTLNDILSQYGAQFVHLRGSGYRLEILDAECFAALQQRSQASPRIPRRAKDRVTHLLLRFLAQGDPLKLDDVADSWFVSRASLQSDMAEVREMIGKYGLTIESKAHYGMKLFGSENAVRACLANLLFQYPESDELFSELRGKVLPEIDITQLREQLHLTMRQYQIRLTDEGEQQLLIYCGIILHRIRTGFLLDNLDVSDVEAVFTQAARDVAYYLEERFGCGIPETEVAYLSVQIAARRITDASRLENAVGDENHALVKHILNFINEHYNYDLRGDTQLSSDLLSHIATMMTRAKYQINIPNPLLEHIKQHYPLAYDVTLAAVSSWGKNMPYTITDNEIGYLVLHIGVGLERHYDIGYERHPQALLVCDSGMSTLRLLETKLKREFPQLIVNQIDSLREYEKLEQIEEDFVISMVKVPEKNKPVVTVAPFPTSFQLEQLAKLVLVDRTKPYMLEKFFDASHFCVLEQPISQAELFANICQQLEEEGYVEADFRSSLVERESIVSTMLGEGIALPHSLGLLAKKTVIYTVLAPQGVCWGNNETAYVIFLLAISKQDYEEAMAIYDLFVTFMRERTVGRLLSSTHFEQFRAIAMDCLSRS</sequence>
<evidence type="ECO:0000313" key="9">
    <source>
        <dbReference type="EMBL" id="PAV95780.1"/>
    </source>
</evidence>
<keyword evidence="4" id="KW-0010">Activator</keyword>
<proteinExistence type="predicted"/>
<dbReference type="Gene3D" id="1.10.1790.10">
    <property type="entry name" value="PRD domain"/>
    <property type="match status" value="2"/>
</dbReference>
<dbReference type="PROSITE" id="PS51094">
    <property type="entry name" value="PTS_EIIA_TYPE_2"/>
    <property type="match status" value="1"/>
</dbReference>
<keyword evidence="10" id="KW-1185">Reference proteome</keyword>
<evidence type="ECO:0000256" key="1">
    <source>
        <dbReference type="ARBA" id="ARBA00022679"/>
    </source>
</evidence>
<dbReference type="InterPro" id="IPR007737">
    <property type="entry name" value="Mga_HTH"/>
</dbReference>
<evidence type="ECO:0000256" key="4">
    <source>
        <dbReference type="ARBA" id="ARBA00023159"/>
    </source>
</evidence>
<keyword evidence="2" id="KW-0677">Repeat</keyword>
<dbReference type="InterPro" id="IPR036388">
    <property type="entry name" value="WH-like_DNA-bd_sf"/>
</dbReference>
<evidence type="ECO:0000259" key="7">
    <source>
        <dbReference type="PROSITE" id="PS51099"/>
    </source>
</evidence>
<dbReference type="InterPro" id="IPR013196">
    <property type="entry name" value="HTH_11"/>
</dbReference>
<evidence type="ECO:0000256" key="5">
    <source>
        <dbReference type="ARBA" id="ARBA00023163"/>
    </source>
</evidence>
<evidence type="ECO:0000259" key="6">
    <source>
        <dbReference type="PROSITE" id="PS51094"/>
    </source>
</evidence>
<comment type="caution">
    <text evidence="9">The sequence shown here is derived from an EMBL/GenBank/DDBJ whole genome shotgun (WGS) entry which is preliminary data.</text>
</comment>
<dbReference type="AlphaFoldDB" id="A0A2A2MBE5"/>
<feature type="domain" description="PRD" evidence="8">
    <location>
        <begin position="313"/>
        <end position="420"/>
    </location>
</feature>
<dbReference type="Pfam" id="PF08279">
    <property type="entry name" value="HTH_11"/>
    <property type="match status" value="1"/>
</dbReference>
<dbReference type="InterPro" id="IPR036634">
    <property type="entry name" value="PRD_sf"/>
</dbReference>
<evidence type="ECO:0000256" key="3">
    <source>
        <dbReference type="ARBA" id="ARBA00023015"/>
    </source>
</evidence>
<organism evidence="9 10">
    <name type="scientific">Hafnia paralvei</name>
    <dbReference type="NCBI Taxonomy" id="546367"/>
    <lineage>
        <taxon>Bacteria</taxon>
        <taxon>Pseudomonadati</taxon>
        <taxon>Pseudomonadota</taxon>
        <taxon>Gammaproteobacteria</taxon>
        <taxon>Enterobacterales</taxon>
        <taxon>Hafniaceae</taxon>
        <taxon>Hafnia</taxon>
    </lineage>
</organism>
<name>A0A2A2MBE5_9GAMM</name>
<feature type="domain" description="PTS EIIA type-2" evidence="6">
    <location>
        <begin position="519"/>
        <end position="658"/>
    </location>
</feature>
<dbReference type="Pfam" id="PF00874">
    <property type="entry name" value="PRD"/>
    <property type="match status" value="2"/>
</dbReference>
<reference evidence="9 10" key="1">
    <citation type="submission" date="2017-08" db="EMBL/GenBank/DDBJ databases">
        <title>Draft Genome Sequence of Hafnia alvei CITHA-6 Isolated from Raw Bovine Milk.</title>
        <authorList>
            <person name="Culligan E.P."/>
            <person name="Mcsweeney A."/>
            <person name="O'Doherty C."/>
            <person name="Gleeson E."/>
            <person name="O'Riordan D."/>
            <person name="Sleator R.D."/>
        </authorList>
    </citation>
    <scope>NUCLEOTIDE SEQUENCE [LARGE SCALE GENOMIC DNA]</scope>
    <source>
        <strain evidence="9 10">CITHA-6</strain>
    </source>
</reference>
<dbReference type="CDD" id="cd05568">
    <property type="entry name" value="PTS_IIB_bgl_like"/>
    <property type="match status" value="1"/>
</dbReference>
<dbReference type="PROSITE" id="PS51372">
    <property type="entry name" value="PRD_2"/>
    <property type="match status" value="1"/>
</dbReference>
<keyword evidence="5" id="KW-0804">Transcription</keyword>
<dbReference type="InterPro" id="IPR002178">
    <property type="entry name" value="PTS_EIIA_type-2_dom"/>
</dbReference>
<dbReference type="Gene3D" id="3.40.50.2300">
    <property type="match status" value="1"/>
</dbReference>
<dbReference type="Gene3D" id="3.40.930.10">
    <property type="entry name" value="Mannitol-specific EII, Chain A"/>
    <property type="match status" value="1"/>
</dbReference>
<feature type="domain" description="PTS EIIB type-2" evidence="7">
    <location>
        <begin position="426"/>
        <end position="515"/>
    </location>
</feature>
<dbReference type="GO" id="GO:0009401">
    <property type="term" value="P:phosphoenolpyruvate-dependent sugar phosphotransferase system"/>
    <property type="evidence" value="ECO:0007669"/>
    <property type="project" value="InterPro"/>
</dbReference>
<gene>
    <name evidence="9" type="ORF">CJD50_15230</name>
</gene>
<dbReference type="Pfam" id="PF05043">
    <property type="entry name" value="Mga"/>
    <property type="match status" value="1"/>
</dbReference>
<dbReference type="GO" id="GO:0008982">
    <property type="term" value="F:protein-N(PI)-phosphohistidine-sugar phosphotransferase activity"/>
    <property type="evidence" value="ECO:0007669"/>
    <property type="project" value="InterPro"/>
</dbReference>
<dbReference type="CDD" id="cd00211">
    <property type="entry name" value="PTS_IIA_fru"/>
    <property type="match status" value="1"/>
</dbReference>
<evidence type="ECO:0000256" key="2">
    <source>
        <dbReference type="ARBA" id="ARBA00022737"/>
    </source>
</evidence>
<dbReference type="Proteomes" id="UP000218796">
    <property type="component" value="Unassembled WGS sequence"/>
</dbReference>
<dbReference type="InterPro" id="IPR036095">
    <property type="entry name" value="PTS_EIIB-like_sf"/>
</dbReference>
<dbReference type="SUPFAM" id="SSF55804">
    <property type="entry name" value="Phoshotransferase/anion transport protein"/>
    <property type="match status" value="1"/>
</dbReference>
<dbReference type="EMBL" id="NQMS01000006">
    <property type="protein sequence ID" value="PAV95780.1"/>
    <property type="molecule type" value="Genomic_DNA"/>
</dbReference>
<protein>
    <submittedName>
        <fullName evidence="9">Transcription antiterminator BglG</fullName>
    </submittedName>
</protein>
<accession>A0A2A2MBE5</accession>
<dbReference type="InterPro" id="IPR013011">
    <property type="entry name" value="PTS_EIIB_2"/>
</dbReference>
<dbReference type="InterPro" id="IPR011608">
    <property type="entry name" value="PRD"/>
</dbReference>
<dbReference type="Pfam" id="PF00359">
    <property type="entry name" value="PTS_EIIA_2"/>
    <property type="match status" value="1"/>
</dbReference>
<dbReference type="SUPFAM" id="SSF52794">
    <property type="entry name" value="PTS system IIB component-like"/>
    <property type="match status" value="1"/>
</dbReference>
<dbReference type="InterPro" id="IPR016152">
    <property type="entry name" value="PTrfase/Anion_transptr"/>
</dbReference>
<keyword evidence="3" id="KW-0805">Transcription regulation</keyword>
<dbReference type="SUPFAM" id="SSF63520">
    <property type="entry name" value="PTS-regulatory domain, PRD"/>
    <property type="match status" value="2"/>
</dbReference>
<dbReference type="PROSITE" id="PS51099">
    <property type="entry name" value="PTS_EIIB_TYPE_2"/>
    <property type="match status" value="1"/>
</dbReference>
<keyword evidence="1" id="KW-0808">Transferase</keyword>
<evidence type="ECO:0000313" key="10">
    <source>
        <dbReference type="Proteomes" id="UP000218796"/>
    </source>
</evidence>
<dbReference type="PANTHER" id="PTHR30185">
    <property type="entry name" value="CRYPTIC BETA-GLUCOSIDE BGL OPERON ANTITERMINATOR"/>
    <property type="match status" value="1"/>
</dbReference>
<evidence type="ECO:0000259" key="8">
    <source>
        <dbReference type="PROSITE" id="PS51372"/>
    </source>
</evidence>